<evidence type="ECO:0000313" key="8">
    <source>
        <dbReference type="Proteomes" id="UP000183447"/>
    </source>
</evidence>
<evidence type="ECO:0000256" key="5">
    <source>
        <dbReference type="NCBIfam" id="TIGR01378"/>
    </source>
</evidence>
<name>A0A1K2HTZ6_9HYPH</name>
<keyword evidence="1" id="KW-0808">Transferase</keyword>
<dbReference type="InterPro" id="IPR036371">
    <property type="entry name" value="TPK_B1-bd_sf"/>
</dbReference>
<evidence type="ECO:0000256" key="1">
    <source>
        <dbReference type="ARBA" id="ARBA00022679"/>
    </source>
</evidence>
<keyword evidence="2" id="KW-0547">Nucleotide-binding</keyword>
<dbReference type="GO" id="GO:0005524">
    <property type="term" value="F:ATP binding"/>
    <property type="evidence" value="ECO:0007669"/>
    <property type="project" value="UniProtKB-KW"/>
</dbReference>
<reference evidence="7 8" key="1">
    <citation type="submission" date="2016-11" db="EMBL/GenBank/DDBJ databases">
        <authorList>
            <person name="Jaros S."/>
            <person name="Januszkiewicz K."/>
            <person name="Wedrychowicz H."/>
        </authorList>
    </citation>
    <scope>NUCLEOTIDE SEQUENCE [LARGE SCALE GENOMIC DNA]</scope>
    <source>
        <strain evidence="7 8">ATCC 23634</strain>
    </source>
</reference>
<protein>
    <recommendedName>
        <fullName evidence="5">Thiamine diphosphokinase</fullName>
        <ecNumber evidence="5">2.7.6.2</ecNumber>
    </recommendedName>
</protein>
<dbReference type="NCBIfam" id="TIGR01378">
    <property type="entry name" value="thi_PPkinase"/>
    <property type="match status" value="1"/>
</dbReference>
<dbReference type="Proteomes" id="UP000183447">
    <property type="component" value="Unassembled WGS sequence"/>
</dbReference>
<dbReference type="GO" id="GO:0004788">
    <property type="term" value="F:thiamine diphosphokinase activity"/>
    <property type="evidence" value="ECO:0007669"/>
    <property type="project" value="UniProtKB-UniRule"/>
</dbReference>
<dbReference type="EC" id="2.7.6.2" evidence="5"/>
<evidence type="ECO:0000313" key="7">
    <source>
        <dbReference type="EMBL" id="SFZ80885.1"/>
    </source>
</evidence>
<dbReference type="InterPro" id="IPR007371">
    <property type="entry name" value="TPK_catalytic"/>
</dbReference>
<sequence>MTEARQIELEYSGLLVVVGAGDVDLALLDELRAAGGKIVAADGGADILEGAGIAPEAIIGDFDSVADPFGWLGRSRLIKIAEQDTTDFEKVLYSTRAPVTVALGMTGGRLDHTLAALDVAGRYAAERFIIIVDAEDLALALSGPFGHEVAPGERVSVHPLGPIRFRRSTGLKYALNGLQLAPVGRGGTSNSATKGAFTVVPEEDETAPWLLILPRRYLMGLIERLLVLA</sequence>
<accession>A0A1K2HTZ6</accession>
<dbReference type="AlphaFoldDB" id="A0A1K2HTZ6"/>
<dbReference type="GO" id="GO:0009229">
    <property type="term" value="P:thiamine diphosphate biosynthetic process"/>
    <property type="evidence" value="ECO:0007669"/>
    <property type="project" value="InterPro"/>
</dbReference>
<dbReference type="EMBL" id="FPKU01000001">
    <property type="protein sequence ID" value="SFZ80885.1"/>
    <property type="molecule type" value="Genomic_DNA"/>
</dbReference>
<dbReference type="Gene3D" id="3.40.50.10240">
    <property type="entry name" value="Thiamin pyrophosphokinase, catalytic domain"/>
    <property type="match status" value="1"/>
</dbReference>
<dbReference type="PANTHER" id="PTHR41299">
    <property type="entry name" value="THIAMINE PYROPHOSPHOKINASE"/>
    <property type="match status" value="1"/>
</dbReference>
<dbReference type="InterPro" id="IPR036759">
    <property type="entry name" value="TPK_catalytic_sf"/>
</dbReference>
<dbReference type="GO" id="GO:0016301">
    <property type="term" value="F:kinase activity"/>
    <property type="evidence" value="ECO:0007669"/>
    <property type="project" value="UniProtKB-KW"/>
</dbReference>
<dbReference type="CDD" id="cd07995">
    <property type="entry name" value="TPK"/>
    <property type="match status" value="1"/>
</dbReference>
<dbReference type="RefSeq" id="WP_072338545.1">
    <property type="nucleotide sequence ID" value="NZ_FPKU01000001.1"/>
</dbReference>
<proteinExistence type="predicted"/>
<dbReference type="GO" id="GO:0006772">
    <property type="term" value="P:thiamine metabolic process"/>
    <property type="evidence" value="ECO:0007669"/>
    <property type="project" value="UniProtKB-UniRule"/>
</dbReference>
<dbReference type="PANTHER" id="PTHR41299:SF1">
    <property type="entry name" value="THIAMINE PYROPHOSPHOKINASE"/>
    <property type="match status" value="1"/>
</dbReference>
<feature type="domain" description="Thiamin pyrophosphokinase catalytic" evidence="6">
    <location>
        <begin position="37"/>
        <end position="127"/>
    </location>
</feature>
<evidence type="ECO:0000256" key="4">
    <source>
        <dbReference type="ARBA" id="ARBA00022840"/>
    </source>
</evidence>
<keyword evidence="3 7" id="KW-0418">Kinase</keyword>
<evidence type="ECO:0000256" key="3">
    <source>
        <dbReference type="ARBA" id="ARBA00022777"/>
    </source>
</evidence>
<keyword evidence="4" id="KW-0067">ATP-binding</keyword>
<dbReference type="SUPFAM" id="SSF63999">
    <property type="entry name" value="Thiamin pyrophosphokinase, catalytic domain"/>
    <property type="match status" value="1"/>
</dbReference>
<evidence type="ECO:0000259" key="6">
    <source>
        <dbReference type="Pfam" id="PF04263"/>
    </source>
</evidence>
<dbReference type="STRING" id="665118.SAMN02983003_0190"/>
<dbReference type="SUPFAM" id="SSF63862">
    <property type="entry name" value="Thiamin pyrophosphokinase, substrate-binding domain"/>
    <property type="match status" value="1"/>
</dbReference>
<keyword evidence="8" id="KW-1185">Reference proteome</keyword>
<dbReference type="InterPro" id="IPR006282">
    <property type="entry name" value="Thi_PPkinase"/>
</dbReference>
<organism evidence="7 8">
    <name type="scientific">Devosia enhydra</name>
    <dbReference type="NCBI Taxonomy" id="665118"/>
    <lineage>
        <taxon>Bacteria</taxon>
        <taxon>Pseudomonadati</taxon>
        <taxon>Pseudomonadota</taxon>
        <taxon>Alphaproteobacteria</taxon>
        <taxon>Hyphomicrobiales</taxon>
        <taxon>Devosiaceae</taxon>
        <taxon>Devosia</taxon>
    </lineage>
</organism>
<gene>
    <name evidence="7" type="ORF">SAMN02983003_0190</name>
</gene>
<dbReference type="Pfam" id="PF04263">
    <property type="entry name" value="TPK_catalytic"/>
    <property type="match status" value="1"/>
</dbReference>
<dbReference type="InterPro" id="IPR053149">
    <property type="entry name" value="TPK"/>
</dbReference>
<evidence type="ECO:0000256" key="2">
    <source>
        <dbReference type="ARBA" id="ARBA00022741"/>
    </source>
</evidence>